<gene>
    <name evidence="2" type="ORF">BW892_14090</name>
</gene>
<sequence length="134" mass="15993">MIDFYLNKTRNHKAAKRFFKKALRSFHVSKPRVITVDKNPAYPMAIEELKKEKKMPVGIQIRQVKYLNNIVEQDYRFIKKRIHSMLGFKSFKTATSILIGMEAMHMIKKGQIHLRHQSIQNQKEFIHQVFNFMT</sequence>
<dbReference type="InterPro" id="IPR032874">
    <property type="entry name" value="DDE_dom"/>
</dbReference>
<dbReference type="EMBL" id="MUAL01000022">
    <property type="protein sequence ID" value="OOR24814.1"/>
    <property type="molecule type" value="Genomic_DNA"/>
</dbReference>
<dbReference type="PANTHER" id="PTHR35528:SF3">
    <property type="entry name" value="BLL1675 PROTEIN"/>
    <property type="match status" value="1"/>
</dbReference>
<proteinExistence type="predicted"/>
<dbReference type="Pfam" id="PF13610">
    <property type="entry name" value="DDE_Tnp_IS240"/>
    <property type="match status" value="1"/>
</dbReference>
<organism evidence="2 3">
    <name type="scientific">Bacillus cereus</name>
    <dbReference type="NCBI Taxonomy" id="1396"/>
    <lineage>
        <taxon>Bacteria</taxon>
        <taxon>Bacillati</taxon>
        <taxon>Bacillota</taxon>
        <taxon>Bacilli</taxon>
        <taxon>Bacillales</taxon>
        <taxon>Bacillaceae</taxon>
        <taxon>Bacillus</taxon>
        <taxon>Bacillus cereus group</taxon>
    </lineage>
</organism>
<reference evidence="2 3" key="1">
    <citation type="submission" date="2017-01" db="EMBL/GenBank/DDBJ databases">
        <title>Bacillus cereus isolates.</title>
        <authorList>
            <person name="Beno S.M."/>
        </authorList>
    </citation>
    <scope>NUCLEOTIDE SEQUENCE [LARGE SCALE GENOMIC DNA]</scope>
    <source>
        <strain evidence="2 3">FSL M7-1219</strain>
    </source>
</reference>
<evidence type="ECO:0000259" key="1">
    <source>
        <dbReference type="Pfam" id="PF13610"/>
    </source>
</evidence>
<accession>A0A1S9URR9</accession>
<name>A0A1S9URR9_BACCE</name>
<comment type="caution">
    <text evidence="2">The sequence shown here is derived from an EMBL/GenBank/DDBJ whole genome shotgun (WGS) entry which is preliminary data.</text>
</comment>
<dbReference type="InterPro" id="IPR052183">
    <property type="entry name" value="IS_Transposase"/>
</dbReference>
<dbReference type="AlphaFoldDB" id="A0A1S9URR9"/>
<evidence type="ECO:0000313" key="3">
    <source>
        <dbReference type="Proteomes" id="UP000191124"/>
    </source>
</evidence>
<dbReference type="Proteomes" id="UP000191124">
    <property type="component" value="Unassembled WGS sequence"/>
</dbReference>
<feature type="domain" description="DDE" evidence="1">
    <location>
        <begin position="1"/>
        <end position="111"/>
    </location>
</feature>
<dbReference type="PANTHER" id="PTHR35528">
    <property type="entry name" value="BLL1675 PROTEIN"/>
    <property type="match status" value="1"/>
</dbReference>
<evidence type="ECO:0000313" key="2">
    <source>
        <dbReference type="EMBL" id="OOR24814.1"/>
    </source>
</evidence>
<protein>
    <submittedName>
        <fullName evidence="2">IS6 family transposase</fullName>
    </submittedName>
</protein>